<evidence type="ECO:0000256" key="9">
    <source>
        <dbReference type="ARBA" id="ARBA00023146"/>
    </source>
</evidence>
<keyword evidence="9 12" id="KW-0030">Aminoacyl-tRNA synthetase</keyword>
<feature type="short sequence motif" description="'HIGH' region" evidence="12">
    <location>
        <begin position="58"/>
        <end position="68"/>
    </location>
</feature>
<keyword evidence="17" id="KW-1185">Reference proteome</keyword>
<keyword evidence="3 12" id="KW-0436">Ligase</keyword>
<evidence type="ECO:0000256" key="3">
    <source>
        <dbReference type="ARBA" id="ARBA00022598"/>
    </source>
</evidence>
<evidence type="ECO:0000256" key="10">
    <source>
        <dbReference type="ARBA" id="ARBA00025217"/>
    </source>
</evidence>
<gene>
    <name evidence="12 16" type="primary">ileS</name>
    <name evidence="16" type="ORF">V6256_05365</name>
</gene>
<dbReference type="CDD" id="cd07960">
    <property type="entry name" value="Anticodon_Ia_Ile_BEm"/>
    <property type="match status" value="1"/>
</dbReference>
<name>A0ABU9GNZ8_9GAMM</name>
<dbReference type="NCBIfam" id="TIGR00392">
    <property type="entry name" value="ileS"/>
    <property type="match status" value="1"/>
</dbReference>
<comment type="caution">
    <text evidence="16">The sequence shown here is derived from an EMBL/GenBank/DDBJ whole genome shotgun (WGS) entry which is preliminary data.</text>
</comment>
<feature type="binding site" evidence="12">
    <location>
        <position position="930"/>
    </location>
    <ligand>
        <name>Zn(2+)</name>
        <dbReference type="ChEBI" id="CHEBI:29105"/>
    </ligand>
</feature>
<dbReference type="Pfam" id="PF08264">
    <property type="entry name" value="Anticodon_1"/>
    <property type="match status" value="1"/>
</dbReference>
<feature type="binding site" evidence="12">
    <location>
        <position position="907"/>
    </location>
    <ligand>
        <name>Zn(2+)</name>
        <dbReference type="ChEBI" id="CHEBI:29105"/>
    </ligand>
</feature>
<evidence type="ECO:0000259" key="14">
    <source>
        <dbReference type="Pfam" id="PF06827"/>
    </source>
</evidence>
<dbReference type="InterPro" id="IPR010663">
    <property type="entry name" value="Znf_FPG/IleRS"/>
</dbReference>
<dbReference type="InterPro" id="IPR001412">
    <property type="entry name" value="aa-tRNA-synth_I_CS"/>
</dbReference>
<dbReference type="PROSITE" id="PS00178">
    <property type="entry name" value="AA_TRNA_LIGASE_I"/>
    <property type="match status" value="1"/>
</dbReference>
<evidence type="ECO:0000256" key="2">
    <source>
        <dbReference type="ARBA" id="ARBA00022490"/>
    </source>
</evidence>
<evidence type="ECO:0000256" key="4">
    <source>
        <dbReference type="ARBA" id="ARBA00022723"/>
    </source>
</evidence>
<keyword evidence="6 12" id="KW-0862">Zinc</keyword>
<dbReference type="Pfam" id="PF06827">
    <property type="entry name" value="zf-FPG_IleRS"/>
    <property type="match status" value="1"/>
</dbReference>
<dbReference type="PRINTS" id="PR00984">
    <property type="entry name" value="TRNASYNTHILE"/>
</dbReference>
<feature type="domain" description="Zinc finger FPG/IleRS-type" evidence="14">
    <location>
        <begin position="906"/>
        <end position="932"/>
    </location>
</feature>
<feature type="binding site" evidence="12">
    <location>
        <position position="910"/>
    </location>
    <ligand>
        <name>Zn(2+)</name>
        <dbReference type="ChEBI" id="CHEBI:29105"/>
    </ligand>
</feature>
<comment type="domain">
    <text evidence="12">IleRS has two distinct active sites: one for aminoacylation and one for editing. The misactivated valine is translocated from the active site to the editing site, which sterically excludes the correctly activated isoleucine. The single editing site contains two valyl binding pockets, one specific for each substrate (Val-AMP or Val-tRNA(Ile)).</text>
</comment>
<comment type="function">
    <text evidence="10 12">Catalyzes the attachment of isoleucine to tRNA(Ile). As IleRS can inadvertently accommodate and process structurally similar amino acids such as valine, to avoid such errors it has two additional distinct tRNA(Ile)-dependent editing activities. One activity is designated as 'pretransfer' editing and involves the hydrolysis of activated Val-AMP. The other activity is designated 'posttransfer' editing and involves deacylation of mischarged Val-tRNA(Ile).</text>
</comment>
<dbReference type="InterPro" id="IPR009080">
    <property type="entry name" value="tRNAsynth_Ia_anticodon-bd"/>
</dbReference>
<dbReference type="EC" id="6.1.1.5" evidence="12"/>
<dbReference type="SUPFAM" id="SSF47323">
    <property type="entry name" value="Anticodon-binding domain of a subclass of class I aminoacyl-tRNA synthetases"/>
    <property type="match status" value="1"/>
</dbReference>
<feature type="binding site" evidence="12">
    <location>
        <position position="612"/>
    </location>
    <ligand>
        <name>ATP</name>
        <dbReference type="ChEBI" id="CHEBI:30616"/>
    </ligand>
</feature>
<reference evidence="16 17" key="1">
    <citation type="submission" date="2024-02" db="EMBL/GenBank/DDBJ databases">
        <title>Bacteria isolated from the canopy kelp, Nereocystis luetkeana.</title>
        <authorList>
            <person name="Pfister C.A."/>
            <person name="Younker I.T."/>
            <person name="Light S.H."/>
        </authorList>
    </citation>
    <scope>NUCLEOTIDE SEQUENCE [LARGE SCALE GENOMIC DNA]</scope>
    <source>
        <strain evidence="16 17">TI.1.05</strain>
    </source>
</reference>
<dbReference type="InterPro" id="IPR014729">
    <property type="entry name" value="Rossmann-like_a/b/a_fold"/>
</dbReference>
<keyword evidence="4 12" id="KW-0479">Metal-binding</keyword>
<evidence type="ECO:0000256" key="7">
    <source>
        <dbReference type="ARBA" id="ARBA00022840"/>
    </source>
</evidence>
<dbReference type="InterPro" id="IPR002301">
    <property type="entry name" value="Ile-tRNA-ligase"/>
</dbReference>
<feature type="domain" description="Methionyl/Valyl/Leucyl/Isoleucyl-tRNA synthetase anticodon-binding" evidence="15">
    <location>
        <begin position="692"/>
        <end position="848"/>
    </location>
</feature>
<comment type="subcellular location">
    <subcellularLocation>
        <location evidence="12">Cytoplasm</location>
    </subcellularLocation>
</comment>
<accession>A0ABU9GNZ8</accession>
<dbReference type="InterPro" id="IPR033708">
    <property type="entry name" value="Anticodon_Ile_BEm"/>
</dbReference>
<comment type="catalytic activity">
    <reaction evidence="11 12">
        <text>tRNA(Ile) + L-isoleucine + ATP = L-isoleucyl-tRNA(Ile) + AMP + diphosphate</text>
        <dbReference type="Rhea" id="RHEA:11060"/>
        <dbReference type="Rhea" id="RHEA-COMP:9666"/>
        <dbReference type="Rhea" id="RHEA-COMP:9695"/>
        <dbReference type="ChEBI" id="CHEBI:30616"/>
        <dbReference type="ChEBI" id="CHEBI:33019"/>
        <dbReference type="ChEBI" id="CHEBI:58045"/>
        <dbReference type="ChEBI" id="CHEBI:78442"/>
        <dbReference type="ChEBI" id="CHEBI:78528"/>
        <dbReference type="ChEBI" id="CHEBI:456215"/>
        <dbReference type="EC" id="6.1.1.5"/>
    </reaction>
</comment>
<feature type="binding site" evidence="12">
    <location>
        <position position="568"/>
    </location>
    <ligand>
        <name>L-isoleucyl-5'-AMP</name>
        <dbReference type="ChEBI" id="CHEBI:178002"/>
    </ligand>
</feature>
<evidence type="ECO:0000256" key="5">
    <source>
        <dbReference type="ARBA" id="ARBA00022741"/>
    </source>
</evidence>
<evidence type="ECO:0000259" key="13">
    <source>
        <dbReference type="Pfam" id="PF00133"/>
    </source>
</evidence>
<evidence type="ECO:0000259" key="15">
    <source>
        <dbReference type="Pfam" id="PF08264"/>
    </source>
</evidence>
<comment type="similarity">
    <text evidence="1 12">Belongs to the class-I aminoacyl-tRNA synthetase family. IleS type 1 subfamily.</text>
</comment>
<feature type="short sequence motif" description="'KMSKS' region" evidence="12">
    <location>
        <begin position="609"/>
        <end position="613"/>
    </location>
</feature>
<evidence type="ECO:0000256" key="1">
    <source>
        <dbReference type="ARBA" id="ARBA00006887"/>
    </source>
</evidence>
<evidence type="ECO:0000256" key="8">
    <source>
        <dbReference type="ARBA" id="ARBA00022917"/>
    </source>
</evidence>
<dbReference type="EMBL" id="JBAKAZ010000013">
    <property type="protein sequence ID" value="MEL0629033.1"/>
    <property type="molecule type" value="Genomic_DNA"/>
</dbReference>
<evidence type="ECO:0000256" key="12">
    <source>
        <dbReference type="HAMAP-Rule" id="MF_02002"/>
    </source>
</evidence>
<evidence type="ECO:0000256" key="11">
    <source>
        <dbReference type="ARBA" id="ARBA00048359"/>
    </source>
</evidence>
<dbReference type="InterPro" id="IPR002300">
    <property type="entry name" value="aa-tRNA-synth_Ia"/>
</dbReference>
<keyword evidence="5 12" id="KW-0547">Nucleotide-binding</keyword>
<comment type="cofactor">
    <cofactor evidence="12">
        <name>Zn(2+)</name>
        <dbReference type="ChEBI" id="CHEBI:29105"/>
    </cofactor>
    <text evidence="12">Binds 1 zinc ion per subunit.</text>
</comment>
<dbReference type="SUPFAM" id="SSF50677">
    <property type="entry name" value="ValRS/IleRS/LeuRS editing domain"/>
    <property type="match status" value="1"/>
</dbReference>
<dbReference type="HAMAP" id="MF_02002">
    <property type="entry name" value="Ile_tRNA_synth_type1"/>
    <property type="match status" value="1"/>
</dbReference>
<keyword evidence="8 12" id="KW-0648">Protein biosynthesis</keyword>
<keyword evidence="2 12" id="KW-0963">Cytoplasm</keyword>
<organism evidence="16 17">
    <name type="scientific">Psychromonas aquatilis</name>
    <dbReference type="NCBI Taxonomy" id="2005072"/>
    <lineage>
        <taxon>Bacteria</taxon>
        <taxon>Pseudomonadati</taxon>
        <taxon>Pseudomonadota</taxon>
        <taxon>Gammaproteobacteria</taxon>
        <taxon>Alteromonadales</taxon>
        <taxon>Psychromonadaceae</taxon>
        <taxon>Psychromonas</taxon>
    </lineage>
</organism>
<proteinExistence type="inferred from homology"/>
<comment type="subunit">
    <text evidence="12">Monomer.</text>
</comment>
<protein>
    <recommendedName>
        <fullName evidence="12">Isoleucine--tRNA ligase</fullName>
        <ecNumber evidence="12">6.1.1.5</ecNumber>
    </recommendedName>
    <alternativeName>
        <fullName evidence="12">Isoleucyl-tRNA synthetase</fullName>
        <shortName evidence="12">IleRS</shortName>
    </alternativeName>
</protein>
<dbReference type="Proteomes" id="UP001369082">
    <property type="component" value="Unassembled WGS sequence"/>
</dbReference>
<dbReference type="RefSeq" id="WP_341597047.1">
    <property type="nucleotide sequence ID" value="NZ_JBAKAZ010000013.1"/>
</dbReference>
<feature type="domain" description="Aminoacyl-tRNA synthetase class Ia" evidence="13">
    <location>
        <begin position="28"/>
        <end position="647"/>
    </location>
</feature>
<dbReference type="PANTHER" id="PTHR42765">
    <property type="entry name" value="SOLEUCYL-TRNA SYNTHETASE"/>
    <property type="match status" value="1"/>
</dbReference>
<feature type="binding site" evidence="12">
    <location>
        <position position="927"/>
    </location>
    <ligand>
        <name>Zn(2+)</name>
        <dbReference type="ChEBI" id="CHEBI:29105"/>
    </ligand>
</feature>
<evidence type="ECO:0000256" key="6">
    <source>
        <dbReference type="ARBA" id="ARBA00022833"/>
    </source>
</evidence>
<dbReference type="Gene3D" id="1.10.730.20">
    <property type="match status" value="1"/>
</dbReference>
<dbReference type="CDD" id="cd00818">
    <property type="entry name" value="IleRS_core"/>
    <property type="match status" value="1"/>
</dbReference>
<dbReference type="GO" id="GO:0004822">
    <property type="term" value="F:isoleucine-tRNA ligase activity"/>
    <property type="evidence" value="ECO:0007669"/>
    <property type="project" value="UniProtKB-EC"/>
</dbReference>
<evidence type="ECO:0000313" key="16">
    <source>
        <dbReference type="EMBL" id="MEL0629033.1"/>
    </source>
</evidence>
<dbReference type="SUPFAM" id="SSF52374">
    <property type="entry name" value="Nucleotidylyl transferase"/>
    <property type="match status" value="1"/>
</dbReference>
<dbReference type="Pfam" id="PF00133">
    <property type="entry name" value="tRNA-synt_1"/>
    <property type="match status" value="1"/>
</dbReference>
<dbReference type="InterPro" id="IPR013155">
    <property type="entry name" value="M/V/L/I-tRNA-synth_anticd-bd"/>
</dbReference>
<evidence type="ECO:0000313" key="17">
    <source>
        <dbReference type="Proteomes" id="UP001369082"/>
    </source>
</evidence>
<sequence length="944" mass="105657">MSDYKSTLNLPKTGFPMRANLANREPNMLKNWYKQDLYGKIRAAKKGKKTFILHDGPPYANGDIHIGHSVNKILKDIIIKSKTLSDFDAPYVPGWDCHGLPIELKVEQKHGKPGKKLTAAEFRVKCREYAARQVDGQRKDFKRLGVLGEWDKPYLTMNFETEANIVRALASIIKNGHLHKGSKPVHWCTDCGSALAEAEVEYEDKVSAAIDVAFNAVDADAVLACFAAQGADLGQGQISPVIWTTTPWTLPANRAIALAAKVEYSLVQAGERRLILATDLVADCMTRYGIEEYTTLAIAKGADLEKQLFQHPFLDLQVPMIVADHVTIDAGTGCVHTAPGHGQDDYSAGLKYELEVANPVADNGVFREDTEFFAGLHVFKANDKVLEVLTERNALLHHVNIKHSYPHCWRHKTPIIFRATPQWFISMNQKGLRDSALKEIKDVKWIPSWGQSRIEKMIEGRPDWCVSRQRTWGVPITLFVNKETDELHENSVEMMELVAQKIEKEGIQAWFDLEPESLLGFEAEQFRKVTDTLDVWFDSGTTHASVVSVRDEYTQADGSQAKADMYLEGSDQHRGWFQSSLLTGTAINSVAPYKEVLTHGFVVDGDGKKMSKSLGNVMSPQTVMNNLGADILRLWVASTDYTGEITVSDEILNRSADSYRRIRNTSRFLLANLNGFDPKTDLVPAEEMVALDRWIVGKALTLQNEVIEAYDNYSMHVVYQKLMHFCSIDLGSFYLDIIKDRQYTAKTGSNAHLSCQTALYHIAESLVRLMAPILSFTADEIWGRLPGERNEFVFTETWYDGLFGLSENEVLDNSKWSQLISVRAEVNKALELARKESVIGGGLEAEVTLYASEEVSTLLNTLDDELRFVLITSQATVKAFADAPADAITTELKGLSVQVQKSAAAKCDRCWHHREDVGQNETHPELCGRCITNVDGEGERRQFA</sequence>
<dbReference type="InterPro" id="IPR050081">
    <property type="entry name" value="Ile-tRNA_ligase"/>
</dbReference>
<dbReference type="InterPro" id="IPR023585">
    <property type="entry name" value="Ile-tRNA-ligase_type1"/>
</dbReference>
<dbReference type="Gene3D" id="3.40.50.620">
    <property type="entry name" value="HUPs"/>
    <property type="match status" value="2"/>
</dbReference>
<dbReference type="InterPro" id="IPR009008">
    <property type="entry name" value="Val/Leu/Ile-tRNA-synth_edit"/>
</dbReference>
<dbReference type="Gene3D" id="3.90.740.10">
    <property type="entry name" value="Valyl/Leucyl/Isoleucyl-tRNA synthetase, editing domain"/>
    <property type="match status" value="1"/>
</dbReference>
<keyword evidence="7 12" id="KW-0067">ATP-binding</keyword>
<dbReference type="PANTHER" id="PTHR42765:SF1">
    <property type="entry name" value="ISOLEUCINE--TRNA LIGASE, MITOCHONDRIAL"/>
    <property type="match status" value="1"/>
</dbReference>